<sequence>MIRIYAHTENEEQAEACYGAFLTGTIPQSGWILTEGAHLYLLDRKPAIPEGEGLAVSEGPVDFISTTLPAAKARAAYGAYLSGRRLPAGCALAAGEGAIGIISSSAYEPDLGHMDMYRLPFDPLEEVVTPREAANLYGADAKRVQADCEGAGENGIFSLSEVRHSGNTWLLLRRAAERVYRGSTEEKPPFALNPLLLVFSTIEAARIWNRDSGTVRSAAAGAGHAAARMEEGERRKSGRTWLVTRDAMDRLFGQALPAAMKDAMRWLR</sequence>
<organism evidence="2 3">
    <name type="scientific">Dialister succinatiphilus YIT 11850</name>
    <dbReference type="NCBI Taxonomy" id="742743"/>
    <lineage>
        <taxon>Bacteria</taxon>
        <taxon>Bacillati</taxon>
        <taxon>Bacillota</taxon>
        <taxon>Negativicutes</taxon>
        <taxon>Veillonellales</taxon>
        <taxon>Veillonellaceae</taxon>
        <taxon>Dialister</taxon>
    </lineage>
</organism>
<dbReference type="Proteomes" id="UP000003277">
    <property type="component" value="Unassembled WGS sequence"/>
</dbReference>
<evidence type="ECO:0000313" key="3">
    <source>
        <dbReference type="Proteomes" id="UP000003277"/>
    </source>
</evidence>
<dbReference type="RefSeq" id="WP_008860483.1">
    <property type="nucleotide sequence ID" value="NZ_JH591190.1"/>
</dbReference>
<protein>
    <recommendedName>
        <fullName evidence="1">Helix-turn-helix domain-containing protein</fullName>
    </recommendedName>
</protein>
<feature type="domain" description="Helix-turn-helix" evidence="1">
    <location>
        <begin position="124"/>
        <end position="180"/>
    </location>
</feature>
<name>H1D303_9FIRM</name>
<dbReference type="OrthoDB" id="1634033at2"/>
<dbReference type="InterPro" id="IPR045403">
    <property type="entry name" value="HTH_59_Firmicutes_type"/>
</dbReference>
<dbReference type="HOGENOM" id="CLU_1080648_0_0_9"/>
<dbReference type="AlphaFoldDB" id="H1D303"/>
<dbReference type="PATRIC" id="fig|742743.3.peg.2006"/>
<evidence type="ECO:0000259" key="1">
    <source>
        <dbReference type="Pfam" id="PF20038"/>
    </source>
</evidence>
<feature type="domain" description="Helix-turn-helix" evidence="1">
    <location>
        <begin position="198"/>
        <end position="254"/>
    </location>
</feature>
<reference evidence="2 3" key="1">
    <citation type="submission" date="2011-11" db="EMBL/GenBank/DDBJ databases">
        <title>The Genome Sequence of Dialister succinatiphilus YIT 11850.</title>
        <authorList>
            <consortium name="The Broad Institute Genome Sequencing Platform"/>
            <person name="Earl A."/>
            <person name="Ward D."/>
            <person name="Feldgarden M."/>
            <person name="Gevers D."/>
            <person name="Morotomi M."/>
            <person name="Young S.K."/>
            <person name="Zeng Q."/>
            <person name="Gargeya S."/>
            <person name="Fitzgerald M."/>
            <person name="Haas B."/>
            <person name="Abouelleil A."/>
            <person name="Alvarado L."/>
            <person name="Arachchi H.M."/>
            <person name="Berlin A."/>
            <person name="Brown A."/>
            <person name="Chapman S.B."/>
            <person name="Dunbar C."/>
            <person name="Gearin G."/>
            <person name="Goldberg J."/>
            <person name="Griggs A."/>
            <person name="Gujja S."/>
            <person name="Heiman D."/>
            <person name="Howarth C."/>
            <person name="Lui A."/>
            <person name="MacDonald P.J.P."/>
            <person name="Montmayeur A."/>
            <person name="Murphy C."/>
            <person name="Neiman D."/>
            <person name="Pearson M."/>
            <person name="Priest M."/>
            <person name="Roberts A."/>
            <person name="Saif S."/>
            <person name="Shea T."/>
            <person name="Sisk P."/>
            <person name="Stolte C."/>
            <person name="Sykes S."/>
            <person name="Wortman J."/>
            <person name="Nusbaum C."/>
            <person name="Birren B."/>
        </authorList>
    </citation>
    <scope>NUCLEOTIDE SEQUENCE [LARGE SCALE GENOMIC DNA]</scope>
    <source>
        <strain evidence="2 3">YIT 11850</strain>
    </source>
</reference>
<dbReference type="Pfam" id="PF20038">
    <property type="entry name" value="HTH_59"/>
    <property type="match status" value="2"/>
</dbReference>
<comment type="caution">
    <text evidence="2">The sequence shown here is derived from an EMBL/GenBank/DDBJ whole genome shotgun (WGS) entry which is preliminary data.</text>
</comment>
<evidence type="ECO:0000313" key="2">
    <source>
        <dbReference type="EMBL" id="EHO62083.1"/>
    </source>
</evidence>
<accession>H1D303</accession>
<keyword evidence="3" id="KW-1185">Reference proteome</keyword>
<dbReference type="EMBL" id="ADLT01000069">
    <property type="protein sequence ID" value="EHO62083.1"/>
    <property type="molecule type" value="Genomic_DNA"/>
</dbReference>
<gene>
    <name evidence="2" type="ORF">HMPREF9453_01991</name>
</gene>
<proteinExistence type="predicted"/>